<sequence>MSTDVHGMIECRPMARLWGEDDEDAVWHAAIDLFLLDIGNAYDALACLFGVRNGFGFHPLAEGRGLPADASDGLRDTFQAWGDPSDAHGTTWVGWAELEAADWDGTDASGRLSRKSVAGAGSPWAPVWDVMRTLAGVHGSSYVRLVVWFD</sequence>
<comment type="caution">
    <text evidence="1">The sequence shown here is derived from an EMBL/GenBank/DDBJ whole genome shotgun (WGS) entry which is preliminary data.</text>
</comment>
<dbReference type="RefSeq" id="WP_272178908.1">
    <property type="nucleotide sequence ID" value="NZ_JAQOSK010000028.1"/>
</dbReference>
<reference evidence="1 2" key="1">
    <citation type="journal article" date="2015" name="Int. J. Syst. Evol. Microbiol.">
        <title>Streptomyces gilvifuscus sp. nov., an actinomycete that produces antibacterial compounds isolated from soil.</title>
        <authorList>
            <person name="Nguyen T.M."/>
            <person name="Kim J."/>
        </authorList>
    </citation>
    <scope>NUCLEOTIDE SEQUENCE [LARGE SCALE GENOMIC DNA]</scope>
    <source>
        <strain evidence="1 2">T113</strain>
    </source>
</reference>
<organism evidence="1 2">
    <name type="scientific">Streptomyces gilvifuscus</name>
    <dbReference type="NCBI Taxonomy" id="1550617"/>
    <lineage>
        <taxon>Bacteria</taxon>
        <taxon>Bacillati</taxon>
        <taxon>Actinomycetota</taxon>
        <taxon>Actinomycetes</taxon>
        <taxon>Kitasatosporales</taxon>
        <taxon>Streptomycetaceae</taxon>
        <taxon>Streptomyces</taxon>
    </lineage>
</organism>
<accession>A0ABT5G863</accession>
<name>A0ABT5G863_9ACTN</name>
<dbReference type="Proteomes" id="UP001221328">
    <property type="component" value="Unassembled WGS sequence"/>
</dbReference>
<keyword evidence="2" id="KW-1185">Reference proteome</keyword>
<evidence type="ECO:0008006" key="3">
    <source>
        <dbReference type="Google" id="ProtNLM"/>
    </source>
</evidence>
<evidence type="ECO:0000313" key="2">
    <source>
        <dbReference type="Proteomes" id="UP001221328"/>
    </source>
</evidence>
<dbReference type="EMBL" id="JAQOSK010000028">
    <property type="protein sequence ID" value="MDC2960959.1"/>
    <property type="molecule type" value="Genomic_DNA"/>
</dbReference>
<gene>
    <name evidence="1" type="ORF">PO587_41695</name>
</gene>
<proteinExistence type="predicted"/>
<protein>
    <recommendedName>
        <fullName evidence="3">Barstar (barnase inhibitor) domain-containing protein</fullName>
    </recommendedName>
</protein>
<evidence type="ECO:0000313" key="1">
    <source>
        <dbReference type="EMBL" id="MDC2960959.1"/>
    </source>
</evidence>